<protein>
    <submittedName>
        <fullName evidence="1">Ribonuclease III</fullName>
    </submittedName>
</protein>
<accession>A0ACB8TJF1</accession>
<evidence type="ECO:0000313" key="1">
    <source>
        <dbReference type="EMBL" id="KAI0068583.1"/>
    </source>
</evidence>
<comment type="caution">
    <text evidence="1">The sequence shown here is derived from an EMBL/GenBank/DDBJ whole genome shotgun (WGS) entry which is preliminary data.</text>
</comment>
<sequence>MGVLLSRSRALANLPRYNPKPSAPAALSRPPSSLPLTEDDRQHPLMSLLNPNFNPGGLPPLPHIKSDELRLRVYTHRSFAARPTHIFEDSPDDPSPDNEMLEHLGDQVLGLIVTELLQELFPYLRVGPSTKIRALVVGNSTLATIAVRYRLPEYLRLHTAQSVTLKASTNVQADVFEDQGIYPVSEWLRALFHPYVREAYRVVREQHGLPPASAAPAYALPTAARLSPPPDAPLPAATLGHLGLFNQRLQQAARPIEWVFSDSVGEGTKATPVWVARAMIGGECYGSGRGNTKKAAKNEAAKLGLKKLGVVVDD</sequence>
<proteinExistence type="predicted"/>
<gene>
    <name evidence="1" type="ORF">BV25DRAFT_14986</name>
</gene>
<dbReference type="EMBL" id="MU277187">
    <property type="protein sequence ID" value="KAI0068583.1"/>
    <property type="molecule type" value="Genomic_DNA"/>
</dbReference>
<reference evidence="1" key="2">
    <citation type="journal article" date="2022" name="New Phytol.">
        <title>Evolutionary transition to the ectomycorrhizal habit in the genomes of a hyperdiverse lineage of mushroom-forming fungi.</title>
        <authorList>
            <person name="Looney B."/>
            <person name="Miyauchi S."/>
            <person name="Morin E."/>
            <person name="Drula E."/>
            <person name="Courty P.E."/>
            <person name="Kohler A."/>
            <person name="Kuo A."/>
            <person name="LaButti K."/>
            <person name="Pangilinan J."/>
            <person name="Lipzen A."/>
            <person name="Riley R."/>
            <person name="Andreopoulos W."/>
            <person name="He G."/>
            <person name="Johnson J."/>
            <person name="Nolan M."/>
            <person name="Tritt A."/>
            <person name="Barry K.W."/>
            <person name="Grigoriev I.V."/>
            <person name="Nagy L.G."/>
            <person name="Hibbett D."/>
            <person name="Henrissat B."/>
            <person name="Matheny P.B."/>
            <person name="Labbe J."/>
            <person name="Martin F.M."/>
        </authorList>
    </citation>
    <scope>NUCLEOTIDE SEQUENCE</scope>
    <source>
        <strain evidence="1">HHB10654</strain>
    </source>
</reference>
<dbReference type="Proteomes" id="UP000814140">
    <property type="component" value="Unassembled WGS sequence"/>
</dbReference>
<reference evidence="1" key="1">
    <citation type="submission" date="2021-03" db="EMBL/GenBank/DDBJ databases">
        <authorList>
            <consortium name="DOE Joint Genome Institute"/>
            <person name="Ahrendt S."/>
            <person name="Looney B.P."/>
            <person name="Miyauchi S."/>
            <person name="Morin E."/>
            <person name="Drula E."/>
            <person name="Courty P.E."/>
            <person name="Chicoki N."/>
            <person name="Fauchery L."/>
            <person name="Kohler A."/>
            <person name="Kuo A."/>
            <person name="Labutti K."/>
            <person name="Pangilinan J."/>
            <person name="Lipzen A."/>
            <person name="Riley R."/>
            <person name="Andreopoulos W."/>
            <person name="He G."/>
            <person name="Johnson J."/>
            <person name="Barry K.W."/>
            <person name="Grigoriev I.V."/>
            <person name="Nagy L."/>
            <person name="Hibbett D."/>
            <person name="Henrissat B."/>
            <person name="Matheny P.B."/>
            <person name="Labbe J."/>
            <person name="Martin F."/>
        </authorList>
    </citation>
    <scope>NUCLEOTIDE SEQUENCE</scope>
    <source>
        <strain evidence="1">HHB10654</strain>
    </source>
</reference>
<name>A0ACB8TJF1_9AGAM</name>
<organism evidence="1 2">
    <name type="scientific">Artomyces pyxidatus</name>
    <dbReference type="NCBI Taxonomy" id="48021"/>
    <lineage>
        <taxon>Eukaryota</taxon>
        <taxon>Fungi</taxon>
        <taxon>Dikarya</taxon>
        <taxon>Basidiomycota</taxon>
        <taxon>Agaricomycotina</taxon>
        <taxon>Agaricomycetes</taxon>
        <taxon>Russulales</taxon>
        <taxon>Auriscalpiaceae</taxon>
        <taxon>Artomyces</taxon>
    </lineage>
</organism>
<keyword evidence="2" id="KW-1185">Reference proteome</keyword>
<evidence type="ECO:0000313" key="2">
    <source>
        <dbReference type="Proteomes" id="UP000814140"/>
    </source>
</evidence>